<dbReference type="PANTHER" id="PTHR38340">
    <property type="entry name" value="S-LAYER PROTEIN"/>
    <property type="match status" value="1"/>
</dbReference>
<accession>A0A0A0E9B1</accession>
<evidence type="ECO:0000313" key="4">
    <source>
        <dbReference type="Proteomes" id="UP000030004"/>
    </source>
</evidence>
<keyword evidence="2" id="KW-0964">Secreted</keyword>
<evidence type="ECO:0000256" key="1">
    <source>
        <dbReference type="ARBA" id="ARBA00004613"/>
    </source>
</evidence>
<dbReference type="PANTHER" id="PTHR38340:SF1">
    <property type="entry name" value="S-LAYER PROTEIN"/>
    <property type="match status" value="1"/>
</dbReference>
<dbReference type="GO" id="GO:0005576">
    <property type="term" value="C:extracellular region"/>
    <property type="evidence" value="ECO:0007669"/>
    <property type="project" value="UniProtKB-SubCell"/>
</dbReference>
<organism evidence="3 4">
    <name type="scientific">Pseudooceanicola atlanticus</name>
    <dbReference type="NCBI Taxonomy" id="1461694"/>
    <lineage>
        <taxon>Bacteria</taxon>
        <taxon>Pseudomonadati</taxon>
        <taxon>Pseudomonadota</taxon>
        <taxon>Alphaproteobacteria</taxon>
        <taxon>Rhodobacterales</taxon>
        <taxon>Paracoccaceae</taxon>
        <taxon>Pseudooceanicola</taxon>
    </lineage>
</organism>
<dbReference type="PROSITE" id="PS00330">
    <property type="entry name" value="HEMOLYSIN_CALCIUM"/>
    <property type="match status" value="1"/>
</dbReference>
<comment type="caution">
    <text evidence="3">The sequence shown here is derived from an EMBL/GenBank/DDBJ whole genome shotgun (WGS) entry which is preliminary data.</text>
</comment>
<dbReference type="EMBL" id="AQQX01000025">
    <property type="protein sequence ID" value="KGM46683.1"/>
    <property type="molecule type" value="Genomic_DNA"/>
</dbReference>
<dbReference type="InterPro" id="IPR011049">
    <property type="entry name" value="Serralysin-like_metalloprot_C"/>
</dbReference>
<protein>
    <recommendedName>
        <fullName evidence="5">Peptidase M10 serralysin C-terminal domain-containing protein</fullName>
    </recommendedName>
</protein>
<dbReference type="STRING" id="1461694.ATO9_22500"/>
<dbReference type="InterPro" id="IPR050557">
    <property type="entry name" value="RTX_toxin/Mannuronan_C5-epim"/>
</dbReference>
<proteinExistence type="predicted"/>
<evidence type="ECO:0000256" key="2">
    <source>
        <dbReference type="ARBA" id="ARBA00022525"/>
    </source>
</evidence>
<reference evidence="3 4" key="1">
    <citation type="journal article" date="2015" name="Antonie Van Leeuwenhoek">
        <title>Pseudooceanicola atlanticus gen. nov. sp. nov., isolated from surface seawater of the Atlantic Ocean and reclassification of Oceanicola batsensis, Oceanicola marinus, Oceanicola nitratireducens, Oceanicola nanhaiensis, Oceanicola antarcticus and Oceanicola flagellatus, as Pseudooceanicola batsensis comb. nov., Pseudooceanicola marinus comb. nov., Pseudooceanicola nitratireducens comb. nov., Pseudooceanicola nanhaiensis comb. nov., Pseudooceanicola antarcticus comb. nov., and Pseudooceanicola flagellatus comb. nov.</title>
        <authorList>
            <person name="Lai Q."/>
            <person name="Li G."/>
            <person name="Liu X."/>
            <person name="Du Y."/>
            <person name="Sun F."/>
            <person name="Shao Z."/>
        </authorList>
    </citation>
    <scope>NUCLEOTIDE SEQUENCE [LARGE SCALE GENOMIC DNA]</scope>
    <source>
        <strain evidence="3 4">22II-s11g</strain>
    </source>
</reference>
<dbReference type="InterPro" id="IPR018511">
    <property type="entry name" value="Hemolysin-typ_Ca-bd_CS"/>
</dbReference>
<dbReference type="InterPro" id="IPR001343">
    <property type="entry name" value="Hemolysn_Ca-bd"/>
</dbReference>
<dbReference type="AlphaFoldDB" id="A0A0A0E9B1"/>
<evidence type="ECO:0008006" key="5">
    <source>
        <dbReference type="Google" id="ProtNLM"/>
    </source>
</evidence>
<dbReference type="Gene3D" id="2.150.10.10">
    <property type="entry name" value="Serralysin-like metalloprotease, C-terminal"/>
    <property type="match status" value="3"/>
</dbReference>
<dbReference type="PRINTS" id="PR00313">
    <property type="entry name" value="CABNDNGRPT"/>
</dbReference>
<comment type="subcellular location">
    <subcellularLocation>
        <location evidence="1">Secreted</location>
    </subcellularLocation>
</comment>
<dbReference type="Pfam" id="PF00353">
    <property type="entry name" value="HemolysinCabind"/>
    <property type="match status" value="4"/>
</dbReference>
<sequence>MDGFALNGAGHLLALSGGDVQLGSYSPSRDGRLRMRDQVEQADGIGISQPSALEVAELAGRYYAIVAARGSSSLSVIEVAADGTLIPRDHLLDSTETRFGTAAHVAVAARGDQVFVAAAGSEPGLSLFQLLPGGRLLHLDTLADHAGITLADISALDMLARADGSLGIAVASETEAGVTWLDVATGPQGVMRLGSDVAADLAGTNRDDLLAGGAGAETLRGGNGDDVLMDGAGADRLSGGAGADVFVLAADGVMDIITDFNPAIDRLDLSNWTFLRSPSQLTVLPTGYGAELAFGEELLRLESTDGSSFDAALIRSLSLLDGDRLLPGWFQAFEEMVAADTGSDASETLTGSKARDVLTAGAGNDTILASGGDDMIDGGAGADVMNGGPGSDHYRVDDLDDQVVESRRWEGHDSVESSVDFWMGRAHIEDLELTGQADIRGIGNGLENVIQGNSGSNILDGGKNNDTLVGGDGEDIYHIRAPGDRAVEQAGGGIDTVKAFRAHALDAHVERLYLQTLRNAAGEGVAGVNGVGNGLDNTIVGNPFDNMIIGREGRDTLKGQGGADSFVFDRAIGPNNIDRIIDFTPGEDEIWIKAGLVGLGKGPLALGNFRQNSVALDGNDHLLYDRSSGVLRVDLDGKGGAAAHVIMTLDGAPDLTAADIFLV</sequence>
<dbReference type="SUPFAM" id="SSF51120">
    <property type="entry name" value="beta-Roll"/>
    <property type="match status" value="3"/>
</dbReference>
<dbReference type="Proteomes" id="UP000030004">
    <property type="component" value="Unassembled WGS sequence"/>
</dbReference>
<keyword evidence="4" id="KW-1185">Reference proteome</keyword>
<evidence type="ECO:0000313" key="3">
    <source>
        <dbReference type="EMBL" id="KGM46683.1"/>
    </source>
</evidence>
<name>A0A0A0E9B1_9RHOB</name>
<dbReference type="eggNOG" id="COG2931">
    <property type="taxonomic scope" value="Bacteria"/>
</dbReference>
<gene>
    <name evidence="3" type="ORF">ATO9_22500</name>
</gene>
<dbReference type="GO" id="GO:0005509">
    <property type="term" value="F:calcium ion binding"/>
    <property type="evidence" value="ECO:0007669"/>
    <property type="project" value="InterPro"/>
</dbReference>